<keyword evidence="6" id="KW-1278">Translocase</keyword>
<feature type="transmembrane region" description="Helical" evidence="12">
    <location>
        <begin position="177"/>
        <end position="200"/>
    </location>
</feature>
<feature type="transmembrane region" description="Helical" evidence="12">
    <location>
        <begin position="206"/>
        <end position="228"/>
    </location>
</feature>
<dbReference type="GeneID" id="6756131"/>
<dbReference type="CDD" id="cd03263">
    <property type="entry name" value="ABC_subfamily_A"/>
    <property type="match status" value="2"/>
</dbReference>
<dbReference type="PROSITE" id="PS50893">
    <property type="entry name" value="ABC_TRANSPORTER_2"/>
    <property type="match status" value="2"/>
</dbReference>
<keyword evidence="7 12" id="KW-1133">Transmembrane helix</keyword>
<organism evidence="14 15">
    <name type="scientific">Trichoplax adhaerens</name>
    <name type="common">Trichoplax reptans</name>
    <dbReference type="NCBI Taxonomy" id="10228"/>
    <lineage>
        <taxon>Eukaryota</taxon>
        <taxon>Metazoa</taxon>
        <taxon>Placozoa</taxon>
        <taxon>Uniplacotomia</taxon>
        <taxon>Trichoplacea</taxon>
        <taxon>Trichoplacidae</taxon>
        <taxon>Trichoplax</taxon>
    </lineage>
</organism>
<dbReference type="GO" id="GO:0016020">
    <property type="term" value="C:membrane"/>
    <property type="evidence" value="ECO:0007669"/>
    <property type="project" value="UniProtKB-SubCell"/>
</dbReference>
<dbReference type="PANTHER" id="PTHR19229:SF185">
    <property type="entry name" value="ABC TRANSPORTER DOMAIN-CONTAINING PROTEIN"/>
    <property type="match status" value="1"/>
</dbReference>
<dbReference type="EMBL" id="DS985249">
    <property type="protein sequence ID" value="EDV22374.1"/>
    <property type="molecule type" value="Genomic_DNA"/>
</dbReference>
<dbReference type="InterPro" id="IPR027417">
    <property type="entry name" value="P-loop_NTPase"/>
</dbReference>
<keyword evidence="15" id="KW-1185">Reference proteome</keyword>
<dbReference type="Gene3D" id="3.40.50.300">
    <property type="entry name" value="P-loop containing nucleotide triphosphate hydrolases"/>
    <property type="match status" value="2"/>
</dbReference>
<dbReference type="Pfam" id="PF00005">
    <property type="entry name" value="ABC_tran"/>
    <property type="match status" value="2"/>
</dbReference>
<keyword evidence="8 12" id="KW-0472">Membrane</keyword>
<evidence type="ECO:0000256" key="3">
    <source>
        <dbReference type="ARBA" id="ARBA00022692"/>
    </source>
</evidence>
<dbReference type="PROSITE" id="PS00211">
    <property type="entry name" value="ABC_TRANSPORTER_1"/>
    <property type="match status" value="1"/>
</dbReference>
<evidence type="ECO:0000256" key="1">
    <source>
        <dbReference type="ARBA" id="ARBA00004141"/>
    </source>
</evidence>
<feature type="transmembrane region" description="Helical" evidence="12">
    <location>
        <begin position="1050"/>
        <end position="1072"/>
    </location>
</feature>
<reference evidence="14 15" key="1">
    <citation type="journal article" date="2008" name="Nature">
        <title>The Trichoplax genome and the nature of placozoans.</title>
        <authorList>
            <person name="Srivastava M."/>
            <person name="Begovic E."/>
            <person name="Chapman J."/>
            <person name="Putnam N.H."/>
            <person name="Hellsten U."/>
            <person name="Kawashima T."/>
            <person name="Kuo A."/>
            <person name="Mitros T."/>
            <person name="Salamov A."/>
            <person name="Carpenter M.L."/>
            <person name="Signorovitch A.Y."/>
            <person name="Moreno M.A."/>
            <person name="Kamm K."/>
            <person name="Grimwood J."/>
            <person name="Schmutz J."/>
            <person name="Shapiro H."/>
            <person name="Grigoriev I.V."/>
            <person name="Buss L.W."/>
            <person name="Schierwater B."/>
            <person name="Dellaporta S.L."/>
            <person name="Rokhsar D.S."/>
        </authorList>
    </citation>
    <scope>NUCLEOTIDE SEQUENCE [LARGE SCALE GENOMIC DNA]</scope>
    <source>
        <strain evidence="14 15">Grell-BS-1999</strain>
    </source>
</reference>
<accession>B3S407</accession>
<feature type="transmembrane region" description="Helical" evidence="12">
    <location>
        <begin position="280"/>
        <end position="303"/>
    </location>
</feature>
<dbReference type="GO" id="GO:0005524">
    <property type="term" value="F:ATP binding"/>
    <property type="evidence" value="ECO:0007669"/>
    <property type="project" value="UniProtKB-KW"/>
</dbReference>
<evidence type="ECO:0000256" key="11">
    <source>
        <dbReference type="SAM" id="MobiDB-lite"/>
    </source>
</evidence>
<dbReference type="FunCoup" id="B3S407">
    <property type="interactions" value="199"/>
</dbReference>
<dbReference type="Proteomes" id="UP000009022">
    <property type="component" value="Unassembled WGS sequence"/>
</dbReference>
<dbReference type="GO" id="GO:0005319">
    <property type="term" value="F:lipid transporter activity"/>
    <property type="evidence" value="ECO:0000318"/>
    <property type="project" value="GO_Central"/>
</dbReference>
<dbReference type="GO" id="GO:0005548">
    <property type="term" value="F:phospholipid transporter activity"/>
    <property type="evidence" value="ECO:0007669"/>
    <property type="project" value="UniProtKB-ARBA"/>
</dbReference>
<dbReference type="Pfam" id="PF12698">
    <property type="entry name" value="ABC2_membrane_3"/>
    <property type="match status" value="2"/>
</dbReference>
<keyword evidence="4" id="KW-0547">Nucleotide-binding</keyword>
<evidence type="ECO:0000256" key="4">
    <source>
        <dbReference type="ARBA" id="ARBA00022741"/>
    </source>
</evidence>
<dbReference type="InParanoid" id="B3S407"/>
<feature type="transmembrane region" description="Helical" evidence="12">
    <location>
        <begin position="1102"/>
        <end position="1120"/>
    </location>
</feature>
<keyword evidence="3 12" id="KW-0812">Transmembrane</keyword>
<dbReference type="RefSeq" id="XP_002114918.1">
    <property type="nucleotide sequence ID" value="XM_002114882.1"/>
</dbReference>
<dbReference type="OMA" id="MEFIELE"/>
<feature type="non-terminal residue" evidence="14">
    <location>
        <position position="1"/>
    </location>
</feature>
<dbReference type="KEGG" id="tad:TRIADDRAFT_10137"/>
<dbReference type="InterPro" id="IPR003593">
    <property type="entry name" value="AAA+_ATPase"/>
</dbReference>
<dbReference type="InterPro" id="IPR003439">
    <property type="entry name" value="ABC_transporter-like_ATP-bd"/>
</dbReference>
<dbReference type="FunFam" id="3.40.50.300:FF:000232">
    <property type="entry name" value="ATP-binding cassette, sub-family A (ABC1), member 1"/>
    <property type="match status" value="1"/>
</dbReference>
<evidence type="ECO:0000256" key="5">
    <source>
        <dbReference type="ARBA" id="ARBA00022840"/>
    </source>
</evidence>
<feature type="non-terminal residue" evidence="14">
    <location>
        <position position="1624"/>
    </location>
</feature>
<dbReference type="eggNOG" id="KOG0059">
    <property type="taxonomic scope" value="Eukaryota"/>
</dbReference>
<proteinExistence type="predicted"/>
<evidence type="ECO:0000256" key="2">
    <source>
        <dbReference type="ARBA" id="ARBA00022553"/>
    </source>
</evidence>
<sequence length="1624" mass="183356">GIVFMNLNNGYIPRHVKYKLRQDVDFTPDTYNVRRGFWLPGPTGNQQYYQGLFVVLQDAIERAIMENIINVSADAPGVYLQQFPYPCYIRDLFASAIGGILPLFMTLSWIYTAAMIVKAVVHEKELRLKEVMKMMGLDNGVHWAAWFIQCFIIMLLTVFFLTLILRFGRIFMHSNPVIIFLFFMVFSLSTIMLCFLMSVFFTRANVAAACGGIIFFLSYFPSILVILYESVMTSGQKGIACLSSTTAFALGCNYIAQYEQQGVGIQWSNVRSSPVTEDTFSFSATCGMMIIDTIIYAILTWYLENVFPGQYGVPRRWYFPFQSSYWFSKPKTDGHIVTTRNHPPPLVEEEPTHLKLGVSIQNLVKIYKTGNKLAVDELNLNLYEDQITSFLGHNGAGKTTTMSILTGLFPPTSGTAHIYGKNITEDMDSIRESLGLCPQHNVLFENLTVEEHLWFYARLKGLSSAEVNDEVNRMIDDIGLRNKRHDLSSSLSGGMKRKLSVGIAFIGGSKTVILDEPTAGVDPYARRGIWDLVLKYRKGKTILLSTHFMDEADLLGDRIAIISRGKLRCCGSSLFLKTKLGSGYYLTLVKDTDSQRSAKETCLGVDNVDAATVDTPAVDVNQVSRFISGYIPEAKLAESYGSEITYILPQESARSGVFHNFFSSLDRHLKTLRINSYGLSDTTLEEIFLKVADETGVDQADGRIPRRRSSRKMLFWKRKRPANSAQNSATNSQDTKSGKDVTDSVDAGVDPASKITKLTGWRLKLHHFQALFRKRYQYARRNKKGFVSAVIVPVIFICIAMLFAMASIDESITYSRKLTPEMFTQPLYTFSSLMKNPIADSRKALNSLFSSGIGDTCMGSNHNCTKPYKVTSTRIYYLDTSISLYFPQSKNSSVRPCSCRTGSIVCPTNAEGKSPPRYVLYQQNYMINLTDKNVSDYLMKVRNRFVLKIYGGFSFGEIDPNSPNIATPSSGSILLRRLSVRNVVRAWYNNKGYHAMPTYLNAMNNAILRSKLRPQDGDSRKYGITAYNHPMNLTRAQLVKEAIRRSYRDLLIAVSVIFALSFIPASFVLFLINERSSKAKHLQFVSGVHPVMYWLSNYAWDMVNYLFSMVCILIIFLAFNDKAFTSSENFPALLMLLFLYGWSIIPMMYPSSYVFSVPSTAYVALVCINIFIGINGTIATFILELFENDADLKTINNIIKQVFLIFPNYCMGRGIMDLAKNQLMADVFSRFGENNFKNPFGWELVGRNLFAMAIEGVAFFILVLLMEYRFFIKQRKLTPPNRFDEVEDEDVAEERRRVLSAEANDGILRLENLTKVYRTRRKKLIAVDRLCVSIPQGQCFGLLGINGAGKTTTFKMLTGDIDVTKGDAFVDGHSILSETDSVRQRIGYCPQFDAILDLLTGREHLMFFARLRGIPESEVAKIADWGIKKLGLIQYGDRLAGTYSGGNKRKLSTAISLVGNPPIIFLDEPTTGMDPKARRFLWDMINNIVRDGRSVVLTSHSMEECEALCTRIAIMVNGKFKCIGSIQHLKNKFGSGYTVQIRVKGSQANLEPLASYVSKTFSNVVLVERHHNQLQYHFPENIELAKLFDKLDNVREKLEIDDYSVSQTTLDEIFIGFAKQQRDD</sequence>
<dbReference type="GO" id="GO:0016887">
    <property type="term" value="F:ATP hydrolysis activity"/>
    <property type="evidence" value="ECO:0007669"/>
    <property type="project" value="InterPro"/>
</dbReference>
<evidence type="ECO:0000256" key="7">
    <source>
        <dbReference type="ARBA" id="ARBA00022989"/>
    </source>
</evidence>
<dbReference type="Pfam" id="PF23321">
    <property type="entry name" value="R1_ABCA1"/>
    <property type="match status" value="1"/>
</dbReference>
<evidence type="ECO:0000313" key="15">
    <source>
        <dbReference type="Proteomes" id="UP000009022"/>
    </source>
</evidence>
<feature type="domain" description="ABC transporter" evidence="13">
    <location>
        <begin position="358"/>
        <end position="589"/>
    </location>
</feature>
<comment type="subcellular location">
    <subcellularLocation>
        <location evidence="1">Membrane</location>
        <topology evidence="1">Multi-pass membrane protein</topology>
    </subcellularLocation>
</comment>
<dbReference type="SMART" id="SM00382">
    <property type="entry name" value="AAA"/>
    <property type="match status" value="2"/>
</dbReference>
<dbReference type="SUPFAM" id="SSF52540">
    <property type="entry name" value="P-loop containing nucleoside triphosphate hydrolases"/>
    <property type="match status" value="2"/>
</dbReference>
<keyword evidence="5" id="KW-0067">ATP-binding</keyword>
<evidence type="ECO:0000256" key="10">
    <source>
        <dbReference type="ARBA" id="ARBA00023180"/>
    </source>
</evidence>
<dbReference type="OrthoDB" id="10255969at2759"/>
<name>B3S407_TRIAD</name>
<feature type="transmembrane region" description="Helical" evidence="12">
    <location>
        <begin position="785"/>
        <end position="808"/>
    </location>
</feature>
<dbReference type="InterPro" id="IPR056264">
    <property type="entry name" value="R2_ABCA1-4-like"/>
</dbReference>
<dbReference type="InterPro" id="IPR013525">
    <property type="entry name" value="ABC2_TM"/>
</dbReference>
<feature type="region of interest" description="Disordered" evidence="11">
    <location>
        <begin position="718"/>
        <end position="745"/>
    </location>
</feature>
<dbReference type="GO" id="GO:0042626">
    <property type="term" value="F:ATPase-coupled transmembrane transporter activity"/>
    <property type="evidence" value="ECO:0000318"/>
    <property type="project" value="GO_Central"/>
</dbReference>
<dbReference type="PhylomeDB" id="B3S407"/>
<keyword evidence="10" id="KW-0325">Glycoprotein</keyword>
<feature type="compositionally biased region" description="Polar residues" evidence="11">
    <location>
        <begin position="723"/>
        <end position="735"/>
    </location>
</feature>
<evidence type="ECO:0000313" key="14">
    <source>
        <dbReference type="EMBL" id="EDV22374.1"/>
    </source>
</evidence>
<dbReference type="PANTHER" id="PTHR19229">
    <property type="entry name" value="ATP-BINDING CASSETTE TRANSPORTER SUBFAMILY A ABCA"/>
    <property type="match status" value="1"/>
</dbReference>
<evidence type="ECO:0000256" key="6">
    <source>
        <dbReference type="ARBA" id="ARBA00022967"/>
    </source>
</evidence>
<evidence type="ECO:0000256" key="9">
    <source>
        <dbReference type="ARBA" id="ARBA00023157"/>
    </source>
</evidence>
<dbReference type="InterPro" id="IPR017871">
    <property type="entry name" value="ABC_transporter-like_CS"/>
</dbReference>
<dbReference type="GO" id="GO:0006869">
    <property type="term" value="P:lipid transport"/>
    <property type="evidence" value="ECO:0000318"/>
    <property type="project" value="GO_Central"/>
</dbReference>
<protein>
    <recommendedName>
        <fullName evidence="13">ABC transporter domain-containing protein</fullName>
    </recommendedName>
</protein>
<feature type="domain" description="ABC transporter" evidence="13">
    <location>
        <begin position="1308"/>
        <end position="1542"/>
    </location>
</feature>
<dbReference type="InterPro" id="IPR026082">
    <property type="entry name" value="ABCA"/>
</dbReference>
<dbReference type="GO" id="GO:0034204">
    <property type="term" value="P:lipid translocation"/>
    <property type="evidence" value="ECO:0007669"/>
    <property type="project" value="UniProtKB-ARBA"/>
</dbReference>
<feature type="transmembrane region" description="Helical" evidence="12">
    <location>
        <begin position="92"/>
        <end position="121"/>
    </location>
</feature>
<evidence type="ECO:0000256" key="8">
    <source>
        <dbReference type="ARBA" id="ARBA00023136"/>
    </source>
</evidence>
<evidence type="ECO:0000256" key="12">
    <source>
        <dbReference type="SAM" id="Phobius"/>
    </source>
</evidence>
<feature type="transmembrane region" description="Helical" evidence="12">
    <location>
        <begin position="1132"/>
        <end position="1149"/>
    </location>
</feature>
<dbReference type="FunFam" id="3.40.50.300:FF:000264">
    <property type="entry name" value="ATP-binding cassette, sub-family A (ABC1), member 1"/>
    <property type="match status" value="1"/>
</dbReference>
<feature type="transmembrane region" description="Helical" evidence="12">
    <location>
        <begin position="1249"/>
        <end position="1266"/>
    </location>
</feature>
<dbReference type="GO" id="GO:0140359">
    <property type="term" value="F:ABC-type transporter activity"/>
    <property type="evidence" value="ECO:0007669"/>
    <property type="project" value="InterPro"/>
</dbReference>
<dbReference type="CTD" id="6756131"/>
<keyword evidence="9" id="KW-1015">Disulfide bond</keyword>
<keyword evidence="2" id="KW-0597">Phosphoprotein</keyword>
<evidence type="ECO:0000259" key="13">
    <source>
        <dbReference type="PROSITE" id="PS50893"/>
    </source>
</evidence>
<feature type="transmembrane region" description="Helical" evidence="12">
    <location>
        <begin position="1161"/>
        <end position="1186"/>
    </location>
</feature>
<feature type="transmembrane region" description="Helical" evidence="12">
    <location>
        <begin position="141"/>
        <end position="165"/>
    </location>
</feature>
<dbReference type="HOGENOM" id="CLU_000604_19_1_1"/>
<gene>
    <name evidence="14" type="ORF">TRIADDRAFT_10137</name>
</gene>